<accession>X0T096</accession>
<dbReference type="EMBL" id="BARS01000669">
    <property type="protein sequence ID" value="GAF80816.1"/>
    <property type="molecule type" value="Genomic_DNA"/>
</dbReference>
<dbReference type="AlphaFoldDB" id="X0T096"/>
<feature type="domain" description="M23ase beta-sheet core" evidence="1">
    <location>
        <begin position="16"/>
        <end position="110"/>
    </location>
</feature>
<name>X0T096_9ZZZZ</name>
<gene>
    <name evidence="2" type="ORF">S01H1_01520</name>
</gene>
<feature type="non-terminal residue" evidence="2">
    <location>
        <position position="1"/>
    </location>
</feature>
<dbReference type="InterPro" id="IPR011055">
    <property type="entry name" value="Dup_hybrid_motif"/>
</dbReference>
<protein>
    <recommendedName>
        <fullName evidence="1">M23ase beta-sheet core domain-containing protein</fullName>
    </recommendedName>
</protein>
<sequence>GPISDYFGTPRGAGTYHSGLDVVAPTGTPIAAAAAGQVVLVSAGGGYGNYVVVRHDNGYETLYAHLSQTYVVQGQWVAQGEAVGAVGATGWATGPHLHFEVKVGGAAVDPLIYLP</sequence>
<proteinExistence type="predicted"/>
<evidence type="ECO:0000259" key="1">
    <source>
        <dbReference type="Pfam" id="PF01551"/>
    </source>
</evidence>
<organism evidence="2">
    <name type="scientific">marine sediment metagenome</name>
    <dbReference type="NCBI Taxonomy" id="412755"/>
    <lineage>
        <taxon>unclassified sequences</taxon>
        <taxon>metagenomes</taxon>
        <taxon>ecological metagenomes</taxon>
    </lineage>
</organism>
<reference evidence="2" key="1">
    <citation type="journal article" date="2014" name="Front. Microbiol.">
        <title>High frequency of phylogenetically diverse reductive dehalogenase-homologous genes in deep subseafloor sedimentary metagenomes.</title>
        <authorList>
            <person name="Kawai M."/>
            <person name="Futagami T."/>
            <person name="Toyoda A."/>
            <person name="Takaki Y."/>
            <person name="Nishi S."/>
            <person name="Hori S."/>
            <person name="Arai W."/>
            <person name="Tsubouchi T."/>
            <person name="Morono Y."/>
            <person name="Uchiyama I."/>
            <person name="Ito T."/>
            <person name="Fujiyama A."/>
            <person name="Inagaki F."/>
            <person name="Takami H."/>
        </authorList>
    </citation>
    <scope>NUCLEOTIDE SEQUENCE</scope>
    <source>
        <strain evidence="2">Expedition CK06-06</strain>
    </source>
</reference>
<dbReference type="SUPFAM" id="SSF51261">
    <property type="entry name" value="Duplicated hybrid motif"/>
    <property type="match status" value="1"/>
</dbReference>
<dbReference type="PANTHER" id="PTHR21666:SF290">
    <property type="entry name" value="PEPTIDASE M23 DOMAIN PROTEIN"/>
    <property type="match status" value="1"/>
</dbReference>
<dbReference type="Pfam" id="PF01551">
    <property type="entry name" value="Peptidase_M23"/>
    <property type="match status" value="1"/>
</dbReference>
<comment type="caution">
    <text evidence="2">The sequence shown here is derived from an EMBL/GenBank/DDBJ whole genome shotgun (WGS) entry which is preliminary data.</text>
</comment>
<dbReference type="GO" id="GO:0004222">
    <property type="term" value="F:metalloendopeptidase activity"/>
    <property type="evidence" value="ECO:0007669"/>
    <property type="project" value="TreeGrafter"/>
</dbReference>
<dbReference type="CDD" id="cd12797">
    <property type="entry name" value="M23_peptidase"/>
    <property type="match status" value="1"/>
</dbReference>
<evidence type="ECO:0000313" key="2">
    <source>
        <dbReference type="EMBL" id="GAF80816.1"/>
    </source>
</evidence>
<dbReference type="InterPro" id="IPR016047">
    <property type="entry name" value="M23ase_b-sheet_dom"/>
</dbReference>
<dbReference type="InterPro" id="IPR050570">
    <property type="entry name" value="Cell_wall_metabolism_enzyme"/>
</dbReference>
<dbReference type="Gene3D" id="2.70.70.10">
    <property type="entry name" value="Glucose Permease (Domain IIA)"/>
    <property type="match status" value="1"/>
</dbReference>
<dbReference type="PANTHER" id="PTHR21666">
    <property type="entry name" value="PEPTIDASE-RELATED"/>
    <property type="match status" value="1"/>
</dbReference>